<evidence type="ECO:0000259" key="11">
    <source>
        <dbReference type="PROSITE" id="PS50893"/>
    </source>
</evidence>
<keyword evidence="13" id="KW-1185">Reference proteome</keyword>
<evidence type="ECO:0000256" key="1">
    <source>
        <dbReference type="ARBA" id="ARBA00004202"/>
    </source>
</evidence>
<evidence type="ECO:0000256" key="6">
    <source>
        <dbReference type="ARBA" id="ARBA00022840"/>
    </source>
</evidence>
<comment type="caution">
    <text evidence="12">The sequence shown here is derived from an EMBL/GenBank/DDBJ whole genome shotgun (WGS) entry which is preliminary data.</text>
</comment>
<evidence type="ECO:0000256" key="2">
    <source>
        <dbReference type="ARBA" id="ARBA00011131"/>
    </source>
</evidence>
<dbReference type="GO" id="GO:0005886">
    <property type="term" value="C:plasma membrane"/>
    <property type="evidence" value="ECO:0007669"/>
    <property type="project" value="UniProtKB-SubCell"/>
</dbReference>
<accession>A0A0R2C7J6</accession>
<evidence type="ECO:0000256" key="4">
    <source>
        <dbReference type="ARBA" id="ARBA00022475"/>
    </source>
</evidence>
<dbReference type="InterPro" id="IPR015854">
    <property type="entry name" value="ABC_transpr_LolD-like"/>
</dbReference>
<dbReference type="InterPro" id="IPR027417">
    <property type="entry name" value="P-loop_NTPase"/>
</dbReference>
<comment type="similarity">
    <text evidence="8">Belongs to the ABC transporter superfamily. HrtA family.</text>
</comment>
<comment type="subcellular location">
    <subcellularLocation>
        <location evidence="1">Cell membrane</location>
        <topology evidence="1">Peripheral membrane protein</topology>
    </subcellularLocation>
</comment>
<dbReference type="GO" id="GO:0016887">
    <property type="term" value="F:ATP hydrolysis activity"/>
    <property type="evidence" value="ECO:0007669"/>
    <property type="project" value="InterPro"/>
</dbReference>
<keyword evidence="4" id="KW-1003">Cell membrane</keyword>
<gene>
    <name evidence="12" type="ORF">FD19_GL001359</name>
</gene>
<dbReference type="Gene3D" id="3.40.50.300">
    <property type="entry name" value="P-loop containing nucleotide triphosphate hydrolases"/>
    <property type="match status" value="1"/>
</dbReference>
<comment type="function">
    <text evidence="10">Part of the ABC transporter complex hrt involved in hemin import. Responsible for energy coupling to the transport system.</text>
</comment>
<reference evidence="12 13" key="1">
    <citation type="journal article" date="2015" name="Genome Announc.">
        <title>Expanding the biotechnology potential of lactobacilli through comparative genomics of 213 strains and associated genera.</title>
        <authorList>
            <person name="Sun Z."/>
            <person name="Harris H.M."/>
            <person name="McCann A."/>
            <person name="Guo C."/>
            <person name="Argimon S."/>
            <person name="Zhang W."/>
            <person name="Yang X."/>
            <person name="Jeffery I.B."/>
            <person name="Cooney J.C."/>
            <person name="Kagawa T.F."/>
            <person name="Liu W."/>
            <person name="Song Y."/>
            <person name="Salvetti E."/>
            <person name="Wrobel A."/>
            <person name="Rasinkangas P."/>
            <person name="Parkhill J."/>
            <person name="Rea M.C."/>
            <person name="O'Sullivan O."/>
            <person name="Ritari J."/>
            <person name="Douillard F.P."/>
            <person name="Paul Ross R."/>
            <person name="Yang R."/>
            <person name="Briner A.E."/>
            <person name="Felis G.E."/>
            <person name="de Vos W.M."/>
            <person name="Barrangou R."/>
            <person name="Klaenhammer T.R."/>
            <person name="Caufield P.W."/>
            <person name="Cui Y."/>
            <person name="Zhang H."/>
            <person name="O'Toole P.W."/>
        </authorList>
    </citation>
    <scope>NUCLEOTIDE SEQUENCE [LARGE SCALE GENOMIC DNA]</scope>
    <source>
        <strain evidence="12 13">DSM 22698</strain>
    </source>
</reference>
<dbReference type="InterPro" id="IPR017871">
    <property type="entry name" value="ABC_transporter-like_CS"/>
</dbReference>
<organism evidence="12 13">
    <name type="scientific">Lacticaseibacillus thailandensis DSM 22698 = JCM 13996</name>
    <dbReference type="NCBI Taxonomy" id="1423810"/>
    <lineage>
        <taxon>Bacteria</taxon>
        <taxon>Bacillati</taxon>
        <taxon>Bacillota</taxon>
        <taxon>Bacilli</taxon>
        <taxon>Lactobacillales</taxon>
        <taxon>Lactobacillaceae</taxon>
        <taxon>Lacticaseibacillus</taxon>
    </lineage>
</organism>
<dbReference type="RefSeq" id="WP_056969367.1">
    <property type="nucleotide sequence ID" value="NZ_AYZK01000003.1"/>
</dbReference>
<keyword evidence="5" id="KW-0547">Nucleotide-binding</keyword>
<dbReference type="SUPFAM" id="SSF52540">
    <property type="entry name" value="P-loop containing nucleoside triphosphate hydrolases"/>
    <property type="match status" value="1"/>
</dbReference>
<dbReference type="AlphaFoldDB" id="A0A0R2C7J6"/>
<evidence type="ECO:0000256" key="5">
    <source>
        <dbReference type="ARBA" id="ARBA00022741"/>
    </source>
</evidence>
<keyword evidence="7" id="KW-0472">Membrane</keyword>
<keyword evidence="6" id="KW-0067">ATP-binding</keyword>
<dbReference type="Proteomes" id="UP000051789">
    <property type="component" value="Unassembled WGS sequence"/>
</dbReference>
<dbReference type="PANTHER" id="PTHR24220:SF666">
    <property type="entry name" value="HEMIN IMPORT ATP-BINDING PROTEIN HRTA-RELATED"/>
    <property type="match status" value="1"/>
</dbReference>
<dbReference type="PANTHER" id="PTHR24220">
    <property type="entry name" value="IMPORT ATP-BINDING PROTEIN"/>
    <property type="match status" value="1"/>
</dbReference>
<evidence type="ECO:0000313" key="12">
    <source>
        <dbReference type="EMBL" id="KRM87205.1"/>
    </source>
</evidence>
<dbReference type="STRING" id="1423810.FD19_GL001359"/>
<evidence type="ECO:0000256" key="8">
    <source>
        <dbReference type="ARBA" id="ARBA00024359"/>
    </source>
</evidence>
<dbReference type="SMART" id="SM00382">
    <property type="entry name" value="AAA"/>
    <property type="match status" value="1"/>
</dbReference>
<comment type="subunit">
    <text evidence="2">The complex is composed of two ATP-binding proteins (HrtA), two transmembrane proteins (HrtB) and a solute-binding protein.</text>
</comment>
<dbReference type="EMBL" id="AYZK01000003">
    <property type="protein sequence ID" value="KRM87205.1"/>
    <property type="molecule type" value="Genomic_DNA"/>
</dbReference>
<dbReference type="InterPro" id="IPR003439">
    <property type="entry name" value="ABC_transporter-like_ATP-bd"/>
</dbReference>
<evidence type="ECO:0000256" key="7">
    <source>
        <dbReference type="ARBA" id="ARBA00023136"/>
    </source>
</evidence>
<dbReference type="Pfam" id="PF00005">
    <property type="entry name" value="ABC_tran"/>
    <property type="match status" value="1"/>
</dbReference>
<dbReference type="InterPro" id="IPR017911">
    <property type="entry name" value="MacB-like_ATP-bd"/>
</dbReference>
<dbReference type="GO" id="GO:0022857">
    <property type="term" value="F:transmembrane transporter activity"/>
    <property type="evidence" value="ECO:0007669"/>
    <property type="project" value="TreeGrafter"/>
</dbReference>
<evidence type="ECO:0000313" key="13">
    <source>
        <dbReference type="Proteomes" id="UP000051789"/>
    </source>
</evidence>
<proteinExistence type="inferred from homology"/>
<dbReference type="PATRIC" id="fig|1423810.4.peg.1395"/>
<evidence type="ECO:0000256" key="9">
    <source>
        <dbReference type="ARBA" id="ARBA00024432"/>
    </source>
</evidence>
<dbReference type="CDD" id="cd03255">
    <property type="entry name" value="ABC_MJ0796_LolCDE_FtsE"/>
    <property type="match status" value="1"/>
</dbReference>
<dbReference type="PROSITE" id="PS00211">
    <property type="entry name" value="ABC_TRANSPORTER_1"/>
    <property type="match status" value="1"/>
</dbReference>
<dbReference type="PROSITE" id="PS50893">
    <property type="entry name" value="ABC_TRANSPORTER_2"/>
    <property type="match status" value="1"/>
</dbReference>
<protein>
    <recommendedName>
        <fullName evidence="9">Putative hemin import ATP-binding protein HrtA</fullName>
    </recommendedName>
</protein>
<keyword evidence="3" id="KW-0813">Transport</keyword>
<name>A0A0R2C7J6_9LACO</name>
<feature type="domain" description="ABC transporter" evidence="11">
    <location>
        <begin position="4"/>
        <end position="223"/>
    </location>
</feature>
<dbReference type="InterPro" id="IPR003593">
    <property type="entry name" value="AAA+_ATPase"/>
</dbReference>
<evidence type="ECO:0000256" key="3">
    <source>
        <dbReference type="ARBA" id="ARBA00022448"/>
    </source>
</evidence>
<sequence>MAAISLTNVNQVFGSGTAQVQALTDVNFAAATGTLSLVMGPSGSGKSTFLSIAGGLLTPTIGEVTVDGKKYSGRSKKERDRLRLDAIGFVLQAYRLLPYLTVADQFRLVDKVKPQGNLSPAALTDVLDQLGIADLVNKYPDELSGGQQQRVAIARALYPNPEIILADEPTAALDSARVQIVGQLLKDLALTHHKAVVVVTHDVRLIDFADERYTIQDGRMTRE</sequence>
<evidence type="ECO:0000256" key="10">
    <source>
        <dbReference type="ARBA" id="ARBA00024721"/>
    </source>
</evidence>
<dbReference type="GO" id="GO:0005524">
    <property type="term" value="F:ATP binding"/>
    <property type="evidence" value="ECO:0007669"/>
    <property type="project" value="UniProtKB-KW"/>
</dbReference>